<keyword evidence="4 9" id="KW-0812">Transmembrane</keyword>
<sequence length="295" mass="34014">MITYNPKDWFYPIIHFHKSDTFRKLLPLLILIGLITWGIAYYEIKHLKLSETSHVKNITLMHNLLGFAISMLLVFRTNTAYDRWWEGRKLWGSLVNNSRNFSVKIEAYFTGDMSEEKAYLKNIVKMFPEALRLHLLKESTRLQLDSHFLNQVGDVDKTKHVPIQLILRLQQKLAELHAGGKISTEQLLFINGEVTGFLDICGACERIKNTPIPYSYSSFIKKFIFIYVLTLPMGFAFSLGYIAIPVVIFVFYVLASLELIAEEIEDPFGTDINDLPMDVLSNNIRNNVEEIVTSK</sequence>
<evidence type="ECO:0000256" key="4">
    <source>
        <dbReference type="ARBA" id="ARBA00022692"/>
    </source>
</evidence>
<dbReference type="PANTHER" id="PTHR33281:SF19">
    <property type="entry name" value="VOLTAGE-DEPENDENT ANION CHANNEL-FORMING PROTEIN YNEE"/>
    <property type="match status" value="1"/>
</dbReference>
<keyword evidence="7 9" id="KW-0472">Membrane</keyword>
<keyword evidence="3" id="KW-1003">Cell membrane</keyword>
<comment type="caution">
    <text evidence="10">The sequence shown here is derived from an EMBL/GenBank/DDBJ whole genome shotgun (WGS) entry which is preliminary data.</text>
</comment>
<keyword evidence="6" id="KW-0406">Ion transport</keyword>
<comment type="subcellular location">
    <subcellularLocation>
        <location evidence="1">Cell membrane</location>
        <topology evidence="1">Multi-pass membrane protein</topology>
    </subcellularLocation>
</comment>
<evidence type="ECO:0000313" key="10">
    <source>
        <dbReference type="EMBL" id="MDA3613383.1"/>
    </source>
</evidence>
<evidence type="ECO:0000256" key="6">
    <source>
        <dbReference type="ARBA" id="ARBA00023065"/>
    </source>
</evidence>
<reference evidence="10 11" key="1">
    <citation type="submission" date="2022-12" db="EMBL/GenBank/DDBJ databases">
        <title>Chitinophagaceae gen. sp. nov., a new member of the family Chitinophagaceae, isolated from soil in a chemical factory.</title>
        <authorList>
            <person name="Ke Z."/>
        </authorList>
    </citation>
    <scope>NUCLEOTIDE SEQUENCE [LARGE SCALE GENOMIC DNA]</scope>
    <source>
        <strain evidence="10 11">LY-5</strain>
    </source>
</reference>
<feature type="transmembrane region" description="Helical" evidence="9">
    <location>
        <begin position="224"/>
        <end position="254"/>
    </location>
</feature>
<proteinExistence type="inferred from homology"/>
<feature type="transmembrane region" description="Helical" evidence="9">
    <location>
        <begin position="64"/>
        <end position="81"/>
    </location>
</feature>
<dbReference type="Proteomes" id="UP001210231">
    <property type="component" value="Unassembled WGS sequence"/>
</dbReference>
<keyword evidence="2" id="KW-0813">Transport</keyword>
<protein>
    <submittedName>
        <fullName evidence="10">Bestrophin family protein</fullName>
    </submittedName>
</protein>
<evidence type="ECO:0000256" key="3">
    <source>
        <dbReference type="ARBA" id="ARBA00022475"/>
    </source>
</evidence>
<comment type="similarity">
    <text evidence="8">Belongs to the anion channel-forming bestrophin (TC 1.A.46) family.</text>
</comment>
<dbReference type="EMBL" id="JAQGEF010000001">
    <property type="protein sequence ID" value="MDA3613383.1"/>
    <property type="molecule type" value="Genomic_DNA"/>
</dbReference>
<gene>
    <name evidence="10" type="ORF">O3P16_01075</name>
</gene>
<evidence type="ECO:0000256" key="2">
    <source>
        <dbReference type="ARBA" id="ARBA00022448"/>
    </source>
</evidence>
<dbReference type="RefSeq" id="WP_407029714.1">
    <property type="nucleotide sequence ID" value="NZ_JAQGEF010000001.1"/>
</dbReference>
<feature type="transmembrane region" description="Helical" evidence="9">
    <location>
        <begin position="25"/>
        <end position="44"/>
    </location>
</feature>
<evidence type="ECO:0000313" key="11">
    <source>
        <dbReference type="Proteomes" id="UP001210231"/>
    </source>
</evidence>
<dbReference type="Pfam" id="PF25539">
    <property type="entry name" value="Bestrophin_2"/>
    <property type="match status" value="1"/>
</dbReference>
<organism evidence="10 11">
    <name type="scientific">Polluticaenibacter yanchengensis</name>
    <dbReference type="NCBI Taxonomy" id="3014562"/>
    <lineage>
        <taxon>Bacteria</taxon>
        <taxon>Pseudomonadati</taxon>
        <taxon>Bacteroidota</taxon>
        <taxon>Chitinophagia</taxon>
        <taxon>Chitinophagales</taxon>
        <taxon>Chitinophagaceae</taxon>
        <taxon>Polluticaenibacter</taxon>
    </lineage>
</organism>
<keyword evidence="11" id="KW-1185">Reference proteome</keyword>
<evidence type="ECO:0000256" key="1">
    <source>
        <dbReference type="ARBA" id="ARBA00004651"/>
    </source>
</evidence>
<keyword evidence="5 9" id="KW-1133">Transmembrane helix</keyword>
<evidence type="ECO:0000256" key="9">
    <source>
        <dbReference type="SAM" id="Phobius"/>
    </source>
</evidence>
<evidence type="ECO:0000256" key="8">
    <source>
        <dbReference type="ARBA" id="ARBA00034708"/>
    </source>
</evidence>
<name>A0ABT4UEX8_9BACT</name>
<evidence type="ECO:0000256" key="5">
    <source>
        <dbReference type="ARBA" id="ARBA00022989"/>
    </source>
</evidence>
<accession>A0ABT4UEX8</accession>
<evidence type="ECO:0000256" key="7">
    <source>
        <dbReference type="ARBA" id="ARBA00023136"/>
    </source>
</evidence>
<dbReference type="InterPro" id="IPR044669">
    <property type="entry name" value="YneE/VCCN1/2-like"/>
</dbReference>
<dbReference type="PANTHER" id="PTHR33281">
    <property type="entry name" value="UPF0187 PROTEIN YNEE"/>
    <property type="match status" value="1"/>
</dbReference>